<name>A0ABV6DZP7_9ACTN</name>
<gene>
    <name evidence="3" type="ORF">ACFFJG_06245</name>
</gene>
<evidence type="ECO:0008006" key="5">
    <source>
        <dbReference type="Google" id="ProtNLM"/>
    </source>
</evidence>
<evidence type="ECO:0000313" key="4">
    <source>
        <dbReference type="Proteomes" id="UP001589698"/>
    </source>
</evidence>
<dbReference type="EMBL" id="JBHLXH010000001">
    <property type="protein sequence ID" value="MFC0222074.1"/>
    <property type="molecule type" value="Genomic_DNA"/>
</dbReference>
<proteinExistence type="predicted"/>
<evidence type="ECO:0000256" key="1">
    <source>
        <dbReference type="SAM" id="MobiDB-lite"/>
    </source>
</evidence>
<feature type="compositionally biased region" description="Low complexity" evidence="1">
    <location>
        <begin position="42"/>
        <end position="76"/>
    </location>
</feature>
<feature type="signal peptide" evidence="2">
    <location>
        <begin position="1"/>
        <end position="32"/>
    </location>
</feature>
<dbReference type="PROSITE" id="PS51257">
    <property type="entry name" value="PROKAR_LIPOPROTEIN"/>
    <property type="match status" value="1"/>
</dbReference>
<organism evidence="3 4">
    <name type="scientific">Nocardioides zeicaulis</name>
    <dbReference type="NCBI Taxonomy" id="1776857"/>
    <lineage>
        <taxon>Bacteria</taxon>
        <taxon>Bacillati</taxon>
        <taxon>Actinomycetota</taxon>
        <taxon>Actinomycetes</taxon>
        <taxon>Propionibacteriales</taxon>
        <taxon>Nocardioidaceae</taxon>
        <taxon>Nocardioides</taxon>
    </lineage>
</organism>
<keyword evidence="4" id="KW-1185">Reference proteome</keyword>
<dbReference type="RefSeq" id="WP_378517736.1">
    <property type="nucleotide sequence ID" value="NZ_CBCSDI010000063.1"/>
</dbReference>
<sequence>MTTTLRRSGARTRTLAGLLGGLALAASLTACGGDDGGDDVASDPSASSTPSSTPSTDPAQTPSSTTTPEPDTGSSSRGPIEVTGSAGVKDATLMTATDAGGEASSMAFAVDTDQARADFASQLEGTLGDEVSQEAAQQQAAAPGTTPYAAIVGVGCEPPTSVAVDAGEAGFQVTAELPKSNMQCFAAMTFVVVFSVPDA</sequence>
<evidence type="ECO:0000256" key="2">
    <source>
        <dbReference type="SAM" id="SignalP"/>
    </source>
</evidence>
<evidence type="ECO:0000313" key="3">
    <source>
        <dbReference type="EMBL" id="MFC0222074.1"/>
    </source>
</evidence>
<dbReference type="Proteomes" id="UP001589698">
    <property type="component" value="Unassembled WGS sequence"/>
</dbReference>
<protein>
    <recommendedName>
        <fullName evidence="5">Lipoprotein</fullName>
    </recommendedName>
</protein>
<feature type="region of interest" description="Disordered" evidence="1">
    <location>
        <begin position="28"/>
        <end position="89"/>
    </location>
</feature>
<reference evidence="3 4" key="1">
    <citation type="submission" date="2024-09" db="EMBL/GenBank/DDBJ databases">
        <authorList>
            <person name="Sun Q."/>
            <person name="Mori K."/>
        </authorList>
    </citation>
    <scope>NUCLEOTIDE SEQUENCE [LARGE SCALE GENOMIC DNA]</scope>
    <source>
        <strain evidence="3 4">CCM 8654</strain>
    </source>
</reference>
<feature type="chain" id="PRO_5045612306" description="Lipoprotein" evidence="2">
    <location>
        <begin position="33"/>
        <end position="199"/>
    </location>
</feature>
<keyword evidence="2" id="KW-0732">Signal</keyword>
<accession>A0ABV6DZP7</accession>
<comment type="caution">
    <text evidence="3">The sequence shown here is derived from an EMBL/GenBank/DDBJ whole genome shotgun (WGS) entry which is preliminary data.</text>
</comment>